<protein>
    <submittedName>
        <fullName evidence="2">Uncharacterized protein</fullName>
    </submittedName>
</protein>
<organism evidence="2">
    <name type="scientific">bioreactor metagenome</name>
    <dbReference type="NCBI Taxonomy" id="1076179"/>
    <lineage>
        <taxon>unclassified sequences</taxon>
        <taxon>metagenomes</taxon>
        <taxon>ecological metagenomes</taxon>
    </lineage>
</organism>
<gene>
    <name evidence="2" type="ORF">SDC9_99350</name>
</gene>
<sequence length="34" mass="3672">MLPRGGKGLGEAHRKLRLAGTQRAGDSHRMFPAV</sequence>
<dbReference type="EMBL" id="VSSQ01013932">
    <property type="protein sequence ID" value="MPM52590.1"/>
    <property type="molecule type" value="Genomic_DNA"/>
</dbReference>
<feature type="compositionally biased region" description="Basic and acidic residues" evidence="1">
    <location>
        <begin position="25"/>
        <end position="34"/>
    </location>
</feature>
<proteinExistence type="predicted"/>
<feature type="region of interest" description="Disordered" evidence="1">
    <location>
        <begin position="1"/>
        <end position="34"/>
    </location>
</feature>
<name>A0A645AHC2_9ZZZZ</name>
<evidence type="ECO:0000313" key="2">
    <source>
        <dbReference type="EMBL" id="MPM52590.1"/>
    </source>
</evidence>
<comment type="caution">
    <text evidence="2">The sequence shown here is derived from an EMBL/GenBank/DDBJ whole genome shotgun (WGS) entry which is preliminary data.</text>
</comment>
<accession>A0A645AHC2</accession>
<reference evidence="2" key="1">
    <citation type="submission" date="2019-08" db="EMBL/GenBank/DDBJ databases">
        <authorList>
            <person name="Kucharzyk K."/>
            <person name="Murdoch R.W."/>
            <person name="Higgins S."/>
            <person name="Loffler F."/>
        </authorList>
    </citation>
    <scope>NUCLEOTIDE SEQUENCE</scope>
</reference>
<evidence type="ECO:0000256" key="1">
    <source>
        <dbReference type="SAM" id="MobiDB-lite"/>
    </source>
</evidence>
<dbReference type="AlphaFoldDB" id="A0A645AHC2"/>